<accession>A0A7S2MEG2</accession>
<keyword evidence="2" id="KW-0812">Transmembrane</keyword>
<keyword evidence="2" id="KW-0472">Membrane</keyword>
<dbReference type="EMBL" id="HBGV01005107">
    <property type="protein sequence ID" value="CAD9478404.1"/>
    <property type="molecule type" value="Transcribed_RNA"/>
</dbReference>
<keyword evidence="2" id="KW-1133">Transmembrane helix</keyword>
<evidence type="ECO:0000256" key="1">
    <source>
        <dbReference type="SAM" id="MobiDB-lite"/>
    </source>
</evidence>
<proteinExistence type="predicted"/>
<organism evidence="3">
    <name type="scientific">Helicotheca tamesis</name>
    <dbReference type="NCBI Taxonomy" id="374047"/>
    <lineage>
        <taxon>Eukaryota</taxon>
        <taxon>Sar</taxon>
        <taxon>Stramenopiles</taxon>
        <taxon>Ochrophyta</taxon>
        <taxon>Bacillariophyta</taxon>
        <taxon>Mediophyceae</taxon>
        <taxon>Lithodesmiophycidae</taxon>
        <taxon>Lithodesmiales</taxon>
        <taxon>Lithodesmiaceae</taxon>
        <taxon>Helicotheca</taxon>
    </lineage>
</organism>
<evidence type="ECO:0000313" key="3">
    <source>
        <dbReference type="EMBL" id="CAD9478404.1"/>
    </source>
</evidence>
<feature type="region of interest" description="Disordered" evidence="1">
    <location>
        <begin position="1"/>
        <end position="25"/>
    </location>
</feature>
<gene>
    <name evidence="3" type="ORF">HTAM1171_LOCUS3076</name>
</gene>
<dbReference type="AlphaFoldDB" id="A0A7S2MEG2"/>
<protein>
    <submittedName>
        <fullName evidence="3">Uncharacterized protein</fullName>
    </submittedName>
</protein>
<feature type="transmembrane region" description="Helical" evidence="2">
    <location>
        <begin position="38"/>
        <end position="58"/>
    </location>
</feature>
<name>A0A7S2MEG2_9STRA</name>
<sequence length="537" mass="62392">MQEQHQHGPFRVSPDKHRSLQKQARNTTNSRGFRFNQIAITILFFIGLWLCSVLLLIWKMPVKQISRFDASHGDVEASNIIRTRKSSIAQKGSTEESSSACLLVCDDNHFLIEWLAYHYHTLNLRHVIMNSDPSCQTSPSEIVNRWQNKMKIELWGEDDFEVIPEGSEGTEEPAHRSRQRQFIMKCLTTLKEQSDDGYVFLGDADEFITINPDLHKKWKKKHQVPSIREPGSVLTLLQNITFPDDHVAATTPCIPIHRWQFGAAESPIETVQKGATPLFADSATKFHTLRWRKYGSKSLNFKTILGEECHPYRAAGPNKAVVDLKRLRLQDLKKRHHEGNPHSPIEFCTDENLFELDTALVMFHYLGTLEQWLSRVTDARGISYRMTRYQDISESMIKDESDDLRPWLEGFVESVGEVEALRLLKDVGELPKSNRDLNVLLQNITAKEDNEFKVGDVVQYIFNDDWTWAQIWYSMDDNVYHHVFLEDCSPARYILHKDLRPANVSWAWYNDDNMTYTELLEFAGREKAKRKKRRHGF</sequence>
<evidence type="ECO:0000256" key="2">
    <source>
        <dbReference type="SAM" id="Phobius"/>
    </source>
</evidence>
<reference evidence="3" key="1">
    <citation type="submission" date="2021-01" db="EMBL/GenBank/DDBJ databases">
        <authorList>
            <person name="Corre E."/>
            <person name="Pelletier E."/>
            <person name="Niang G."/>
            <person name="Scheremetjew M."/>
            <person name="Finn R."/>
            <person name="Kale V."/>
            <person name="Holt S."/>
            <person name="Cochrane G."/>
            <person name="Meng A."/>
            <person name="Brown T."/>
            <person name="Cohen L."/>
        </authorList>
    </citation>
    <scope>NUCLEOTIDE SEQUENCE</scope>
    <source>
        <strain evidence="3">CCMP826</strain>
    </source>
</reference>